<proteinExistence type="predicted"/>
<evidence type="ECO:0000313" key="1">
    <source>
        <dbReference type="EMBL" id="OGE73908.1"/>
    </source>
</evidence>
<dbReference type="EMBL" id="MFEH01000004">
    <property type="protein sequence ID" value="OGE73908.1"/>
    <property type="molecule type" value="Genomic_DNA"/>
</dbReference>
<reference evidence="1 2" key="1">
    <citation type="journal article" date="2016" name="Nat. Commun.">
        <title>Thousands of microbial genomes shed light on interconnected biogeochemical processes in an aquifer system.</title>
        <authorList>
            <person name="Anantharaman K."/>
            <person name="Brown C.T."/>
            <person name="Hug L.A."/>
            <person name="Sharon I."/>
            <person name="Castelle C.J."/>
            <person name="Probst A.J."/>
            <person name="Thomas B.C."/>
            <person name="Singh A."/>
            <person name="Wilkins M.J."/>
            <person name="Karaoz U."/>
            <person name="Brodie E.L."/>
            <person name="Williams K.H."/>
            <person name="Hubbard S.S."/>
            <person name="Banfield J.F."/>
        </authorList>
    </citation>
    <scope>NUCLEOTIDE SEQUENCE [LARGE SCALE GENOMIC DNA]</scope>
</reference>
<dbReference type="SUPFAM" id="SSF53187">
    <property type="entry name" value="Zn-dependent exopeptidases"/>
    <property type="match status" value="1"/>
</dbReference>
<organism evidence="1 2">
    <name type="scientific">Candidatus Doudnabacteria bacterium RIFCSPHIGHO2_01_FULL_41_86</name>
    <dbReference type="NCBI Taxonomy" id="1817821"/>
    <lineage>
        <taxon>Bacteria</taxon>
        <taxon>Candidatus Doudnaibacteriota</taxon>
    </lineage>
</organism>
<gene>
    <name evidence="1" type="ORF">A2717_04735</name>
</gene>
<comment type="caution">
    <text evidence="1">The sequence shown here is derived from an EMBL/GenBank/DDBJ whole genome shotgun (WGS) entry which is preliminary data.</text>
</comment>
<dbReference type="AlphaFoldDB" id="A0A1F5N8J0"/>
<dbReference type="STRING" id="1817821.A2717_04735"/>
<accession>A0A1F5N8J0</accession>
<evidence type="ECO:0000313" key="2">
    <source>
        <dbReference type="Proteomes" id="UP000177610"/>
    </source>
</evidence>
<dbReference type="Gene3D" id="3.40.630.10">
    <property type="entry name" value="Zn peptidases"/>
    <property type="match status" value="1"/>
</dbReference>
<protein>
    <recommendedName>
        <fullName evidence="3">Peptidase M28 domain-containing protein</fullName>
    </recommendedName>
</protein>
<evidence type="ECO:0008006" key="3">
    <source>
        <dbReference type="Google" id="ProtNLM"/>
    </source>
</evidence>
<sequence>MQVIISAHFDIARPVMSINLDGEKLEGLVDNLAGVFVAYQASRKTGVPVYFTNFEELEYDGAEAVANKLDPKNTIVVVVDTIKFSDAKGFPASVANVYDLDLSELKKSLGHKVDFIDEPFEPTEDETCIYGKKYGFKAFYFGVPISGDNYHATDNHVSLKAIDQSTEILVEVITWLQKQKN</sequence>
<name>A0A1F5N8J0_9BACT</name>
<dbReference type="Proteomes" id="UP000177610">
    <property type="component" value="Unassembled WGS sequence"/>
</dbReference>